<gene>
    <name evidence="2" type="ORF">D0433_11790</name>
</gene>
<proteinExistence type="predicted"/>
<name>A0A395LXQ4_9BACT</name>
<sequence>MAKAKEKKRQSTSSKPESERGLTRIDSRDTHGWMMRLCHQGTVYTKLFSDGVYGGTKKALKAARKYREQLAKQLGIESLEKRRRVRRVSTQSVPTGVVGVYRGTSKTKSGKLRHYYAVSWSPKPNKLKTKSFSIAKYGEAKAFELAVEYRKKMVKKIIGDLPDLTAQEQAPTKRYMPADAVMNAQEKSEKSKKKKRKKKSDT</sequence>
<evidence type="ECO:0000313" key="2">
    <source>
        <dbReference type="EMBL" id="RFM23339.1"/>
    </source>
</evidence>
<organism evidence="2 3">
    <name type="scientific">Candidatus Thermochlorobacter aerophilus</name>
    <dbReference type="NCBI Taxonomy" id="1868324"/>
    <lineage>
        <taxon>Bacteria</taxon>
        <taxon>Pseudomonadati</taxon>
        <taxon>Chlorobiota</taxon>
        <taxon>Chlorobiia</taxon>
        <taxon>Chlorobiales</taxon>
        <taxon>Candidatus Thermochlorobacteriaceae</taxon>
        <taxon>Candidatus Thermochlorobacter</taxon>
    </lineage>
</organism>
<feature type="region of interest" description="Disordered" evidence="1">
    <location>
        <begin position="166"/>
        <end position="202"/>
    </location>
</feature>
<dbReference type="Proteomes" id="UP000266389">
    <property type="component" value="Unassembled WGS sequence"/>
</dbReference>
<feature type="region of interest" description="Disordered" evidence="1">
    <location>
        <begin position="1"/>
        <end position="26"/>
    </location>
</feature>
<accession>A0A395LXQ4</accession>
<feature type="compositionally biased region" description="Basic residues" evidence="1">
    <location>
        <begin position="1"/>
        <end position="10"/>
    </location>
</feature>
<reference evidence="2 3" key="1">
    <citation type="journal article" date="2011" name="ISME J.">
        <title>Community ecology of hot spring cyanobacterial mats: predominant populations and their functional potential.</title>
        <authorList>
            <person name="Klatt C.G."/>
            <person name="Wood J.M."/>
            <person name="Rusch D.B."/>
            <person name="Bateson M.M."/>
            <person name="Hamamura N."/>
            <person name="Heidelberg J.F."/>
            <person name="Grossman A.R."/>
            <person name="Bhaya D."/>
            <person name="Cohan F.M."/>
            <person name="Kuhl M."/>
            <person name="Bryant D.A."/>
            <person name="Ward D.M."/>
        </authorList>
    </citation>
    <scope>NUCLEOTIDE SEQUENCE [LARGE SCALE GENOMIC DNA]</scope>
    <source>
        <strain evidence="2">OS</strain>
    </source>
</reference>
<evidence type="ECO:0000313" key="3">
    <source>
        <dbReference type="Proteomes" id="UP000266389"/>
    </source>
</evidence>
<protein>
    <submittedName>
        <fullName evidence="2">AP2 domain-containing protein</fullName>
    </submittedName>
</protein>
<dbReference type="EMBL" id="PHFL01000067">
    <property type="protein sequence ID" value="RFM23339.1"/>
    <property type="molecule type" value="Genomic_DNA"/>
</dbReference>
<dbReference type="AlphaFoldDB" id="A0A395LXQ4"/>
<dbReference type="Gene3D" id="1.20.5.2050">
    <property type="match status" value="1"/>
</dbReference>
<comment type="caution">
    <text evidence="2">The sequence shown here is derived from an EMBL/GenBank/DDBJ whole genome shotgun (WGS) entry which is preliminary data.</text>
</comment>
<feature type="compositionally biased region" description="Basic residues" evidence="1">
    <location>
        <begin position="190"/>
        <end position="202"/>
    </location>
</feature>
<evidence type="ECO:0000256" key="1">
    <source>
        <dbReference type="SAM" id="MobiDB-lite"/>
    </source>
</evidence>
<feature type="compositionally biased region" description="Basic and acidic residues" evidence="1">
    <location>
        <begin position="16"/>
        <end position="26"/>
    </location>
</feature>